<dbReference type="GO" id="GO:0035317">
    <property type="term" value="P:imaginal disc-derived wing hair organization"/>
    <property type="evidence" value="ECO:0007669"/>
    <property type="project" value="TreeGrafter"/>
</dbReference>
<protein>
    <recommendedName>
        <fullName evidence="4">Shavenoid isoform B-like N-terminal domain-containing protein</fullName>
    </recommendedName>
</protein>
<proteinExistence type="predicted"/>
<feature type="region of interest" description="Disordered" evidence="1">
    <location>
        <begin position="586"/>
        <end position="672"/>
    </location>
</feature>
<feature type="compositionally biased region" description="Low complexity" evidence="1">
    <location>
        <begin position="698"/>
        <end position="712"/>
    </location>
</feature>
<keyword evidence="3" id="KW-0732">Signal</keyword>
<feature type="chain" id="PRO_5042874100" description="Shavenoid isoform B-like N-terminal domain-containing protein" evidence="3">
    <location>
        <begin position="21"/>
        <end position="1287"/>
    </location>
</feature>
<dbReference type="EMBL" id="JAVRBK010000002">
    <property type="protein sequence ID" value="KAK5648580.1"/>
    <property type="molecule type" value="Genomic_DNA"/>
</dbReference>
<dbReference type="InterPro" id="IPR057507">
    <property type="entry name" value="Sha_B-like_N"/>
</dbReference>
<feature type="region of interest" description="Disordered" evidence="1">
    <location>
        <begin position="731"/>
        <end position="755"/>
    </location>
</feature>
<organism evidence="5 6">
    <name type="scientific">Pyrocoelia pectoralis</name>
    <dbReference type="NCBI Taxonomy" id="417401"/>
    <lineage>
        <taxon>Eukaryota</taxon>
        <taxon>Metazoa</taxon>
        <taxon>Ecdysozoa</taxon>
        <taxon>Arthropoda</taxon>
        <taxon>Hexapoda</taxon>
        <taxon>Insecta</taxon>
        <taxon>Pterygota</taxon>
        <taxon>Neoptera</taxon>
        <taxon>Endopterygota</taxon>
        <taxon>Coleoptera</taxon>
        <taxon>Polyphaga</taxon>
        <taxon>Elateriformia</taxon>
        <taxon>Elateroidea</taxon>
        <taxon>Lampyridae</taxon>
        <taxon>Lampyrinae</taxon>
        <taxon>Pyrocoelia</taxon>
    </lineage>
</organism>
<keyword evidence="2" id="KW-0812">Transmembrane</keyword>
<feature type="transmembrane region" description="Helical" evidence="2">
    <location>
        <begin position="264"/>
        <end position="286"/>
    </location>
</feature>
<keyword evidence="6" id="KW-1185">Reference proteome</keyword>
<evidence type="ECO:0000256" key="2">
    <source>
        <dbReference type="SAM" id="Phobius"/>
    </source>
</evidence>
<feature type="region of interest" description="Disordered" evidence="1">
    <location>
        <begin position="1185"/>
        <end position="1230"/>
    </location>
</feature>
<keyword evidence="2" id="KW-0472">Membrane</keyword>
<feature type="signal peptide" evidence="3">
    <location>
        <begin position="1"/>
        <end position="20"/>
    </location>
</feature>
<feature type="compositionally biased region" description="Basic and acidic residues" evidence="1">
    <location>
        <begin position="1195"/>
        <end position="1208"/>
    </location>
</feature>
<feature type="compositionally biased region" description="Polar residues" evidence="1">
    <location>
        <begin position="1074"/>
        <end position="1084"/>
    </location>
</feature>
<dbReference type="Proteomes" id="UP001329430">
    <property type="component" value="Chromosome 2"/>
</dbReference>
<reference evidence="5 6" key="1">
    <citation type="journal article" date="2024" name="Insects">
        <title>An Improved Chromosome-Level Genome Assembly of the Firefly Pyrocoelia pectoralis.</title>
        <authorList>
            <person name="Fu X."/>
            <person name="Meyer-Rochow V.B."/>
            <person name="Ballantyne L."/>
            <person name="Zhu X."/>
        </authorList>
    </citation>
    <scope>NUCLEOTIDE SEQUENCE [LARGE SCALE GENOMIC DNA]</scope>
    <source>
        <strain evidence="5">XCY_ONT2</strain>
    </source>
</reference>
<name>A0AAN7VH08_9COLE</name>
<dbReference type="GO" id="GO:0005938">
    <property type="term" value="C:cell cortex"/>
    <property type="evidence" value="ECO:0007669"/>
    <property type="project" value="TreeGrafter"/>
</dbReference>
<feature type="region of interest" description="Disordered" evidence="1">
    <location>
        <begin position="995"/>
        <end position="1025"/>
    </location>
</feature>
<feature type="region of interest" description="Disordered" evidence="1">
    <location>
        <begin position="1063"/>
        <end position="1084"/>
    </location>
</feature>
<comment type="caution">
    <text evidence="5">The sequence shown here is derived from an EMBL/GenBank/DDBJ whole genome shotgun (WGS) entry which is preliminary data.</text>
</comment>
<evidence type="ECO:0000313" key="5">
    <source>
        <dbReference type="EMBL" id="KAK5648580.1"/>
    </source>
</evidence>
<dbReference type="Pfam" id="PF23328">
    <property type="entry name" value="Sha_B_N"/>
    <property type="match status" value="1"/>
</dbReference>
<evidence type="ECO:0000259" key="4">
    <source>
        <dbReference type="Pfam" id="PF23328"/>
    </source>
</evidence>
<sequence length="1287" mass="143124">MELVLCRILFIILLLDQSGGTITIKNAEVITITRLNNGDSFAANGAECNIDTCVGFTSGTASLPSNEDANVSKGSCSCQCHQHIPTFREDLRICVDDIHECVLAPFVSGSTSQKIPFVFLPLKGQIIHPSREINFIGIKTPICAVSGSKYLTENGWKDLRNTVNTNVPFQLFIDEGRTFLQWTGETELRTRMTGRLILVHLLCRDASMGGQSPTEIESIFTPCVAFRVVGTPLKYLQNVSEVVFSADAQASEDVNNNRLSVSEYIAIGVCSILLGLIYVASVFLYLHIRKQKKGSGKGKNKHDNAGVGVEEGIIKSNPLLGLSRHFTGVDSSYSDSGSSDTDITPDLVQNHYDRKKNIQTSALVHPQQPYYHCSPYVSKAVLESMSQDSSAIERLPEENVSIVETMEGREERPDSIRAITGTTRKKLYFNPAYFEPELLLAPPPAALEFLIKIREVIAIAKQKMACKKFSPSLLGIPEEESSNIFDSSIDPQRALSSRRSSMISLKRENSRRRTCTGCPACEPQDLKALCGKLPEFPSLVACQNCTTINSDSKQRSIQKWLEDVPTLKLTRNDEVQALSRSHEVKKVIGPKRVRSPTRSLSPGGISTPARALSPKPASERARSPSPSSQQLKLTRRQRNNKSVTKPKAPLPPVSLKSGNISYSKEEKETISTIQKSEIPTLTRNNMKAVISQFSNQRSVTRSSNFSSDSSPSPEMPIKTVIDYDVDSLERSQKNKGNRTPTEYCDLSSQPSPSLSSALPMTEEMTIQNAVLNTKTGNMTVGRVHSKISEPNLNDDYELIVVRKGAGQHDDNSNLYSLPDYFQNGTGYSLVSEVYYEQPELKPGRLTIEVEDCPNNYIRIEDCDNFEPDTLDRKPSKRSISSTNINSDAGVDGLYRSGSILLRTTGSFKHSSFIHPSKSMYPTNSSFQRTFRSLREIYEFKKTKHGIRRSAENLSMTDSVQGERDANLVTWRNDVNGKGHEGKLLTLQERHLKRQRRLAAQNKKAVPPDVIPPPPHNTSVYDHPKPPRKIIIDLQRANRPPLPPKNGNGRSTSQTQNIKEIIPASPHSEHYSDVPSVSLSGTSVSPNSSDYEIYNSIGEAVENIHDSYDHNRIGNLKTNLFRNASINNRFALHAPRSLQPFHSLKAKKYNDDNNNNIYTNQVNSSQESKREWYKVVGTNNLRNKVMDSGYLSTDSNDSHRKPSESEKDVCAGSETDESLGDGHSESGGESVETHSVFFGTYRNPIFMSKYRGTIPESMKQISNTTLDDDYINLNNMDYATVVPVDTNR</sequence>
<keyword evidence="2" id="KW-1133">Transmembrane helix</keyword>
<accession>A0AAN7VH08</accession>
<dbReference type="PANTHER" id="PTHR39387:SF1">
    <property type="entry name" value="SHAVENOID, ISOFORM B"/>
    <property type="match status" value="1"/>
</dbReference>
<evidence type="ECO:0000313" key="6">
    <source>
        <dbReference type="Proteomes" id="UP001329430"/>
    </source>
</evidence>
<dbReference type="PANTHER" id="PTHR39387">
    <property type="entry name" value="SHAVENOID, ISOFORM B"/>
    <property type="match status" value="1"/>
</dbReference>
<evidence type="ECO:0000256" key="3">
    <source>
        <dbReference type="SAM" id="SignalP"/>
    </source>
</evidence>
<feature type="compositionally biased region" description="Low complexity" evidence="1">
    <location>
        <begin position="746"/>
        <end position="755"/>
    </location>
</feature>
<feature type="domain" description="Shavenoid isoform B-like N-terminal" evidence="4">
    <location>
        <begin position="30"/>
        <end position="99"/>
    </location>
</feature>
<gene>
    <name evidence="5" type="ORF">RI129_003472</name>
</gene>
<feature type="region of interest" description="Disordered" evidence="1">
    <location>
        <begin position="692"/>
        <end position="717"/>
    </location>
</feature>
<evidence type="ECO:0000256" key="1">
    <source>
        <dbReference type="SAM" id="MobiDB-lite"/>
    </source>
</evidence>